<dbReference type="Pfam" id="PF02894">
    <property type="entry name" value="GFO_IDH_MocA_C"/>
    <property type="match status" value="1"/>
</dbReference>
<proteinExistence type="inferred from homology"/>
<dbReference type="GO" id="GO:0016491">
    <property type="term" value="F:oxidoreductase activity"/>
    <property type="evidence" value="ECO:0007669"/>
    <property type="project" value="UniProtKB-KW"/>
</dbReference>
<dbReference type="Proteomes" id="UP000238949">
    <property type="component" value="Unassembled WGS sequence"/>
</dbReference>
<evidence type="ECO:0000256" key="1">
    <source>
        <dbReference type="ARBA" id="ARBA00010928"/>
    </source>
</evidence>
<feature type="domain" description="Gfo/Idh/MocA-like oxidoreductase C-terminal" evidence="5">
    <location>
        <begin position="132"/>
        <end position="341"/>
    </location>
</feature>
<dbReference type="PANTHER" id="PTHR43708">
    <property type="entry name" value="CONSERVED EXPRESSED OXIDOREDUCTASE (EUROFUNG)"/>
    <property type="match status" value="1"/>
</dbReference>
<dbReference type="AlphaFoldDB" id="A0A2S9VFY4"/>
<dbReference type="SUPFAM" id="SSF55347">
    <property type="entry name" value="Glyceraldehyde-3-phosphate dehydrogenase-like, C-terminal domain"/>
    <property type="match status" value="1"/>
</dbReference>
<keyword evidence="7" id="KW-1185">Reference proteome</keyword>
<comment type="similarity">
    <text evidence="1">Belongs to the Gfo/Idh/MocA family.</text>
</comment>
<dbReference type="InterPro" id="IPR004104">
    <property type="entry name" value="Gfo/Idh/MocA-like_OxRdtase_C"/>
</dbReference>
<evidence type="ECO:0000256" key="3">
    <source>
        <dbReference type="ARBA" id="ARBA00023002"/>
    </source>
</evidence>
<dbReference type="Gene3D" id="3.40.50.720">
    <property type="entry name" value="NAD(P)-binding Rossmann-like Domain"/>
    <property type="match status" value="1"/>
</dbReference>
<keyword evidence="3" id="KW-0560">Oxidoreductase</keyword>
<sequence>MALSVLVMGFGYAAKTFHVPFLQAMDAYSIAGVVSSVPAKVQGVLPGVSVYNSFEQAIADDNFDLVVITTPNHLHAEQAEAVLRAGCHVLVEKPFTLSSERAEQLVALAAQLNKQLCVFHNRRFDGDFLTLKQLIAEQAVGDIKRLESRFDRFRPTPRKRWRENAGPGSGIFWDLGPHLIDQVVQLFGMPQQVSADIRILRDGGESDDAFEVTLHYAAITVKVGSSPFEAGPTLRYALQGTKGSYRKYHLDPQEDQLKAGMSFNDPEWSVAPAPQHGTLYLEDESKLVATLNGGYTTFYRQLATALITNNAEALPASGQSVVAVIRLIELARLASEQQQTLSVECI</sequence>
<dbReference type="RefSeq" id="WP_105933149.1">
    <property type="nucleotide sequence ID" value="NZ_PVNP01000013.1"/>
</dbReference>
<evidence type="ECO:0000259" key="5">
    <source>
        <dbReference type="Pfam" id="PF02894"/>
    </source>
</evidence>
<dbReference type="OrthoDB" id="9774191at2"/>
<dbReference type="Gene3D" id="3.30.360.10">
    <property type="entry name" value="Dihydrodipicolinate Reductase, domain 2"/>
    <property type="match status" value="1"/>
</dbReference>
<evidence type="ECO:0000259" key="4">
    <source>
        <dbReference type="Pfam" id="PF01408"/>
    </source>
</evidence>
<evidence type="ECO:0000313" key="7">
    <source>
        <dbReference type="Proteomes" id="UP000238949"/>
    </source>
</evidence>
<dbReference type="PANTHER" id="PTHR43708:SF5">
    <property type="entry name" value="CONSERVED EXPRESSED OXIDOREDUCTASE (EUROFUNG)-RELATED"/>
    <property type="match status" value="1"/>
</dbReference>
<dbReference type="InterPro" id="IPR051317">
    <property type="entry name" value="Gfo/Idh/MocA_oxidoreduct"/>
</dbReference>
<protein>
    <submittedName>
        <fullName evidence="6">Oxidoreductase</fullName>
    </submittedName>
</protein>
<reference evidence="7" key="1">
    <citation type="journal article" date="2020" name="Int. J. Syst. Evol. Microbiol.">
        <title>Alteromonas alba sp. nov., a marine bacterium isolated from the seawater of the West Pacific Ocean.</title>
        <authorList>
            <person name="Sun C."/>
            <person name="Wu Y.-H."/>
            <person name="Xamxidin M."/>
            <person name="Cheng H."/>
            <person name="Xu X.-W."/>
        </authorList>
    </citation>
    <scope>NUCLEOTIDE SEQUENCE [LARGE SCALE GENOMIC DNA]</scope>
    <source>
        <strain evidence="7">190</strain>
    </source>
</reference>
<dbReference type="SUPFAM" id="SSF51735">
    <property type="entry name" value="NAD(P)-binding Rossmann-fold domains"/>
    <property type="match status" value="1"/>
</dbReference>
<keyword evidence="2" id="KW-0732">Signal</keyword>
<organism evidence="6 7">
    <name type="scientific">Alteromonas alba</name>
    <dbReference type="NCBI Taxonomy" id="2079529"/>
    <lineage>
        <taxon>Bacteria</taxon>
        <taxon>Pseudomonadati</taxon>
        <taxon>Pseudomonadota</taxon>
        <taxon>Gammaproteobacteria</taxon>
        <taxon>Alteromonadales</taxon>
        <taxon>Alteromonadaceae</taxon>
        <taxon>Alteromonas/Salinimonas group</taxon>
        <taxon>Alteromonas</taxon>
    </lineage>
</organism>
<dbReference type="Pfam" id="PF01408">
    <property type="entry name" value="GFO_IDH_MocA"/>
    <property type="match status" value="1"/>
</dbReference>
<dbReference type="InterPro" id="IPR000683">
    <property type="entry name" value="Gfo/Idh/MocA-like_OxRdtase_N"/>
</dbReference>
<name>A0A2S9VFY4_9ALTE</name>
<evidence type="ECO:0000256" key="2">
    <source>
        <dbReference type="ARBA" id="ARBA00022729"/>
    </source>
</evidence>
<comment type="caution">
    <text evidence="6">The sequence shown here is derived from an EMBL/GenBank/DDBJ whole genome shotgun (WGS) entry which is preliminary data.</text>
</comment>
<dbReference type="InterPro" id="IPR036291">
    <property type="entry name" value="NAD(P)-bd_dom_sf"/>
</dbReference>
<feature type="domain" description="Gfo/Idh/MocA-like oxidoreductase N-terminal" evidence="4">
    <location>
        <begin position="4"/>
        <end position="120"/>
    </location>
</feature>
<dbReference type="EMBL" id="PVNP01000013">
    <property type="protein sequence ID" value="PRO75344.1"/>
    <property type="molecule type" value="Genomic_DNA"/>
</dbReference>
<accession>A0A2S9VFY4</accession>
<dbReference type="GO" id="GO:0000166">
    <property type="term" value="F:nucleotide binding"/>
    <property type="evidence" value="ECO:0007669"/>
    <property type="project" value="InterPro"/>
</dbReference>
<evidence type="ECO:0000313" key="6">
    <source>
        <dbReference type="EMBL" id="PRO75344.1"/>
    </source>
</evidence>
<gene>
    <name evidence="6" type="ORF">C6Y40_02320</name>
</gene>